<dbReference type="OrthoDB" id="9447832at2759"/>
<evidence type="ECO:0000256" key="2">
    <source>
        <dbReference type="ARBA" id="ARBA00010868"/>
    </source>
</evidence>
<protein>
    <recommendedName>
        <fullName evidence="8">C-C motif chemokine</fullName>
    </recommendedName>
</protein>
<dbReference type="GO" id="GO:0070098">
    <property type="term" value="P:chemokine-mediated signaling pathway"/>
    <property type="evidence" value="ECO:0007669"/>
    <property type="project" value="TreeGrafter"/>
</dbReference>
<dbReference type="PROSITE" id="PS00472">
    <property type="entry name" value="SMALL_CYTOKINES_CC"/>
    <property type="match status" value="1"/>
</dbReference>
<dbReference type="PANTHER" id="PTHR12015:SF77">
    <property type="entry name" value="C-C MOTIF CHEMOKINE 15"/>
    <property type="match status" value="1"/>
</dbReference>
<keyword evidence="11" id="KW-1185">Reference proteome</keyword>
<dbReference type="SUPFAM" id="SSF54117">
    <property type="entry name" value="Interleukin 8-like chemokines"/>
    <property type="match status" value="1"/>
</dbReference>
<dbReference type="FunFam" id="2.40.50.40:FF:000002">
    <property type="entry name" value="C-C motif chemokine"/>
    <property type="match status" value="1"/>
</dbReference>
<accession>A0A8D2B7F9</accession>
<keyword evidence="3 8" id="KW-0145">Chemotaxis</keyword>
<evidence type="ECO:0000256" key="4">
    <source>
        <dbReference type="ARBA" id="ARBA00022514"/>
    </source>
</evidence>
<evidence type="ECO:0000313" key="10">
    <source>
        <dbReference type="Ensembl" id="ENSSVLP00005012243.1"/>
    </source>
</evidence>
<evidence type="ECO:0000313" key="11">
    <source>
        <dbReference type="Proteomes" id="UP000694564"/>
    </source>
</evidence>
<evidence type="ECO:0000259" key="9">
    <source>
        <dbReference type="SMART" id="SM00199"/>
    </source>
</evidence>
<dbReference type="InterPro" id="IPR000827">
    <property type="entry name" value="Chemokine_CC_CS"/>
</dbReference>
<evidence type="ECO:0000256" key="6">
    <source>
        <dbReference type="ARBA" id="ARBA00022729"/>
    </source>
</evidence>
<dbReference type="GO" id="GO:0030335">
    <property type="term" value="P:positive regulation of cell migration"/>
    <property type="evidence" value="ECO:0007669"/>
    <property type="project" value="TreeGrafter"/>
</dbReference>
<dbReference type="SMART" id="SM00199">
    <property type="entry name" value="SCY"/>
    <property type="match status" value="1"/>
</dbReference>
<dbReference type="GO" id="GO:0006954">
    <property type="term" value="P:inflammatory response"/>
    <property type="evidence" value="ECO:0007669"/>
    <property type="project" value="TreeGrafter"/>
</dbReference>
<dbReference type="Gene3D" id="2.40.50.40">
    <property type="match status" value="1"/>
</dbReference>
<organism evidence="10 11">
    <name type="scientific">Sciurus vulgaris</name>
    <name type="common">Eurasian red squirrel</name>
    <dbReference type="NCBI Taxonomy" id="55149"/>
    <lineage>
        <taxon>Eukaryota</taxon>
        <taxon>Metazoa</taxon>
        <taxon>Chordata</taxon>
        <taxon>Craniata</taxon>
        <taxon>Vertebrata</taxon>
        <taxon>Euteleostomi</taxon>
        <taxon>Mammalia</taxon>
        <taxon>Eutheria</taxon>
        <taxon>Euarchontoglires</taxon>
        <taxon>Glires</taxon>
        <taxon>Rodentia</taxon>
        <taxon>Sciuromorpha</taxon>
        <taxon>Sciuridae</taxon>
        <taxon>Sciurinae</taxon>
        <taxon>Sciurini</taxon>
        <taxon>Sciurus</taxon>
    </lineage>
</organism>
<dbReference type="Proteomes" id="UP000694564">
    <property type="component" value="Chromosome 3"/>
</dbReference>
<dbReference type="Pfam" id="PF00048">
    <property type="entry name" value="IL8"/>
    <property type="match status" value="1"/>
</dbReference>
<proteinExistence type="inferred from homology"/>
<evidence type="ECO:0000256" key="1">
    <source>
        <dbReference type="ARBA" id="ARBA00004613"/>
    </source>
</evidence>
<evidence type="ECO:0000256" key="8">
    <source>
        <dbReference type="RuleBase" id="RU361150"/>
    </source>
</evidence>
<dbReference type="InterPro" id="IPR039809">
    <property type="entry name" value="Chemokine_b/g/d"/>
</dbReference>
<dbReference type="Ensembl" id="ENSSVLT00005013557.1">
    <property type="protein sequence ID" value="ENSSVLP00005012243.1"/>
    <property type="gene ID" value="ENSSVLG00005009720.1"/>
</dbReference>
<sequence length="113" mass="12663">IFDFHYAVILVPHYGTLHSNLHGTPDAKTWPSDDLSLPAVFHHAADCCFSYTPRRIRCTFMKGYFETSSGCSQPGVIFLNKRGQHICANPNDEKVLECMANLSFNSLPMDLGQ</sequence>
<evidence type="ECO:0000256" key="3">
    <source>
        <dbReference type="ARBA" id="ARBA00022500"/>
    </source>
</evidence>
<dbReference type="GO" id="GO:0008009">
    <property type="term" value="F:chemokine activity"/>
    <property type="evidence" value="ECO:0007669"/>
    <property type="project" value="InterPro"/>
</dbReference>
<dbReference type="GO" id="GO:0048020">
    <property type="term" value="F:CCR chemokine receptor binding"/>
    <property type="evidence" value="ECO:0007669"/>
    <property type="project" value="TreeGrafter"/>
</dbReference>
<dbReference type="PANTHER" id="PTHR12015">
    <property type="entry name" value="SMALL INDUCIBLE CYTOKINE A"/>
    <property type="match status" value="1"/>
</dbReference>
<evidence type="ECO:0000256" key="7">
    <source>
        <dbReference type="ARBA" id="ARBA00023157"/>
    </source>
</evidence>
<dbReference type="GO" id="GO:0005615">
    <property type="term" value="C:extracellular space"/>
    <property type="evidence" value="ECO:0007669"/>
    <property type="project" value="UniProtKB-KW"/>
</dbReference>
<keyword evidence="5 8" id="KW-0964">Secreted</keyword>
<reference evidence="10" key="1">
    <citation type="submission" date="2025-08" db="UniProtKB">
        <authorList>
            <consortium name="Ensembl"/>
        </authorList>
    </citation>
    <scope>IDENTIFICATION</scope>
</reference>
<comment type="similarity">
    <text evidence="2 8">Belongs to the intercrine beta (chemokine CC) family.</text>
</comment>
<dbReference type="CDD" id="cd00272">
    <property type="entry name" value="Chemokine_CC"/>
    <property type="match status" value="1"/>
</dbReference>
<evidence type="ECO:0000256" key="5">
    <source>
        <dbReference type="ARBA" id="ARBA00022525"/>
    </source>
</evidence>
<dbReference type="GeneTree" id="ENSGT00940000165476"/>
<keyword evidence="4 8" id="KW-0202">Cytokine</keyword>
<feature type="domain" description="Chemokine interleukin-8-like" evidence="9">
    <location>
        <begin position="44"/>
        <end position="102"/>
    </location>
</feature>
<name>A0A8D2B7F9_SCIVU</name>
<dbReference type="InterPro" id="IPR001811">
    <property type="entry name" value="Chemokine_IL8-like_dom"/>
</dbReference>
<dbReference type="InterPro" id="IPR036048">
    <property type="entry name" value="Interleukin_8-like_sf"/>
</dbReference>
<comment type="subcellular location">
    <subcellularLocation>
        <location evidence="1 8">Secreted</location>
    </subcellularLocation>
</comment>
<keyword evidence="6" id="KW-0732">Signal</keyword>
<dbReference type="GO" id="GO:0061844">
    <property type="term" value="P:antimicrobial humoral immune response mediated by antimicrobial peptide"/>
    <property type="evidence" value="ECO:0007669"/>
    <property type="project" value="TreeGrafter"/>
</dbReference>
<reference evidence="10" key="2">
    <citation type="submission" date="2025-09" db="UniProtKB">
        <authorList>
            <consortium name="Ensembl"/>
        </authorList>
    </citation>
    <scope>IDENTIFICATION</scope>
</reference>
<keyword evidence="7" id="KW-1015">Disulfide bond</keyword>
<dbReference type="AlphaFoldDB" id="A0A8D2B7F9"/>